<organism evidence="1 2">
    <name type="scientific">Torulaspora globosa</name>
    <dbReference type="NCBI Taxonomy" id="48254"/>
    <lineage>
        <taxon>Eukaryota</taxon>
        <taxon>Fungi</taxon>
        <taxon>Dikarya</taxon>
        <taxon>Ascomycota</taxon>
        <taxon>Saccharomycotina</taxon>
        <taxon>Saccharomycetes</taxon>
        <taxon>Saccharomycetales</taxon>
        <taxon>Saccharomycetaceae</taxon>
        <taxon>Torulaspora</taxon>
    </lineage>
</organism>
<proteinExistence type="predicted"/>
<dbReference type="EMBL" id="CP059272">
    <property type="protein sequence ID" value="QLQ81510.1"/>
    <property type="molecule type" value="Genomic_DNA"/>
</dbReference>
<evidence type="ECO:0000313" key="1">
    <source>
        <dbReference type="EMBL" id="QLQ81510.1"/>
    </source>
</evidence>
<name>A0A7H9HVV3_9SACH</name>
<evidence type="ECO:0000313" key="2">
    <source>
        <dbReference type="Proteomes" id="UP000510647"/>
    </source>
</evidence>
<keyword evidence="2" id="KW-1185">Reference proteome</keyword>
<dbReference type="Proteomes" id="UP000510647">
    <property type="component" value="Chromosome 6"/>
</dbReference>
<accession>A0A7H9HVV3</accession>
<protein>
    <recommendedName>
        <fullName evidence="3">RRM domain-containing protein</fullName>
    </recommendedName>
</protein>
<gene>
    <name evidence="1" type="ORF">HG537_0F02710</name>
</gene>
<reference evidence="1 2" key="1">
    <citation type="submission" date="2020-06" db="EMBL/GenBank/DDBJ databases">
        <title>The yeast mating-type switching endonuclease HO is a domesticated member of an unorthodox homing genetic element family.</title>
        <authorList>
            <person name="Coughlan A.Y."/>
            <person name="Lombardi L."/>
            <person name="Braun-Galleani S."/>
            <person name="Martos A.R."/>
            <person name="Galeote V."/>
            <person name="Bigey F."/>
            <person name="Dequin S."/>
            <person name="Byrne K.P."/>
            <person name="Wolfe K.H."/>
        </authorList>
    </citation>
    <scope>NUCLEOTIDE SEQUENCE [LARGE SCALE GENOMIC DNA]</scope>
    <source>
        <strain evidence="1 2">CBS2947</strain>
    </source>
</reference>
<dbReference type="OrthoDB" id="4066074at2759"/>
<sequence length="110" mass="12301">MSSSVVVANIPLSVSDVTLLKFFGNTMKGCIVKHIQPFPDAYHYINEVSSTRSVQLFLEGDQEVDMIKKTLEDEKTMQQLIEMEKELSASHQLEANVAAPQVRRMSVTTA</sequence>
<dbReference type="AlphaFoldDB" id="A0A7H9HVV3"/>
<evidence type="ECO:0008006" key="3">
    <source>
        <dbReference type="Google" id="ProtNLM"/>
    </source>
</evidence>